<dbReference type="Pfam" id="PF00690">
    <property type="entry name" value="Cation_ATPase_N"/>
    <property type="match status" value="1"/>
</dbReference>
<evidence type="ECO:0000313" key="11">
    <source>
        <dbReference type="EMBL" id="BBA32706.1"/>
    </source>
</evidence>
<dbReference type="NCBIfam" id="TIGR01494">
    <property type="entry name" value="ATPase_P-type"/>
    <property type="match status" value="3"/>
</dbReference>
<protein>
    <submittedName>
        <fullName evidence="11">ATPase, P-type (Transporting), HAD superfamily, subfamily IC</fullName>
    </submittedName>
</protein>
<dbReference type="InterPro" id="IPR008250">
    <property type="entry name" value="ATPase_P-typ_transduc_dom_A_sf"/>
</dbReference>
<accession>A0A250KMC2</accession>
<comment type="subcellular location">
    <subcellularLocation>
        <location evidence="1">Membrane</location>
        <topology evidence="1">Multi-pass membrane protein</topology>
    </subcellularLocation>
</comment>
<evidence type="ECO:0000256" key="7">
    <source>
        <dbReference type="ARBA" id="ARBA00022989"/>
    </source>
</evidence>
<dbReference type="InterPro" id="IPR023299">
    <property type="entry name" value="ATPase_P-typ_cyto_dom_N"/>
</dbReference>
<evidence type="ECO:0000256" key="5">
    <source>
        <dbReference type="ARBA" id="ARBA00022840"/>
    </source>
</evidence>
<dbReference type="Pfam" id="PF13246">
    <property type="entry name" value="Cation_ATPase"/>
    <property type="match status" value="1"/>
</dbReference>
<dbReference type="InterPro" id="IPR001757">
    <property type="entry name" value="P_typ_ATPase"/>
</dbReference>
<gene>
    <name evidence="11" type="ORF">sS8_0741</name>
</gene>
<dbReference type="Proteomes" id="UP000266313">
    <property type="component" value="Chromosome"/>
</dbReference>
<dbReference type="SUPFAM" id="SSF56784">
    <property type="entry name" value="HAD-like"/>
    <property type="match status" value="1"/>
</dbReference>
<dbReference type="SFLD" id="SFLDS00003">
    <property type="entry name" value="Haloacid_Dehalogenase"/>
    <property type="match status" value="1"/>
</dbReference>
<keyword evidence="8 9" id="KW-0472">Membrane</keyword>
<dbReference type="SUPFAM" id="SSF81660">
    <property type="entry name" value="Metal cation-transporting ATPase, ATP-binding domain N"/>
    <property type="match status" value="1"/>
</dbReference>
<dbReference type="SMART" id="SM00831">
    <property type="entry name" value="Cation_ATPase_N"/>
    <property type="match status" value="1"/>
</dbReference>
<dbReference type="Gene3D" id="3.40.1110.10">
    <property type="entry name" value="Calcium-transporting ATPase, cytoplasmic domain N"/>
    <property type="match status" value="1"/>
</dbReference>
<keyword evidence="5" id="KW-0067">ATP-binding</keyword>
<dbReference type="PRINTS" id="PR00119">
    <property type="entry name" value="CATATPASE"/>
</dbReference>
<dbReference type="InterPro" id="IPR018303">
    <property type="entry name" value="ATPase_P-typ_P_site"/>
</dbReference>
<dbReference type="GO" id="GO:0016020">
    <property type="term" value="C:membrane"/>
    <property type="evidence" value="ECO:0007669"/>
    <property type="project" value="UniProtKB-SubCell"/>
</dbReference>
<dbReference type="InterPro" id="IPR004014">
    <property type="entry name" value="ATPase_P-typ_cation-transptr_N"/>
</dbReference>
<keyword evidence="12" id="KW-1185">Reference proteome</keyword>
<comment type="similarity">
    <text evidence="2">Belongs to the cation transport ATPase (P-type) (TC 3.A.3) family. Type IIA subfamily.</text>
</comment>
<dbReference type="FunFam" id="3.40.50.1000:FF:000028">
    <property type="entry name" value="Calcium-transporting P-type ATPase, putative"/>
    <property type="match status" value="1"/>
</dbReference>
<keyword evidence="4" id="KW-0547">Nucleotide-binding</keyword>
<dbReference type="RefSeq" id="WP_197716677.1">
    <property type="nucleotide sequence ID" value="NZ_AP017928.1"/>
</dbReference>
<sequence length="720" mass="78261">MNWHSQSIERILQKLKTKAEGLSADEARRRLAEYGPNEIRKGREISPFRILLAQFNDFLIYLLFAAAILSVGVGFLPGSEPEYAEATLILVIVLANGLFGFVQDYRAEKAMQSLRKLATPEARVLRDGKKVTLPAAELVPGDVIVIGQGNRIPADARLLEAHSLETTEASLTGESATVPKQVAPVDEDAPLAQRSNMLFMNTDAVRGRAKAVVVATGMDTEVGAIASEIASAERHRTPFQEEVDRLGKQIGYGILGLIGVVAAVQYSFTETGLLTIILVAVTLAVAAVPEGLPAVVTLALALGSQRMIRQSALVRRLSVVESLGSVDAIVTDKTGTLTENQMTVKRLYFSCRVYEVTGEGTKPEGEFRLDGKPVPAETLEPLLVCGAIANDAEKAQESGKADYSGDPTEIALLVAAAKAGIEPEAERLREIPFSSDRKRMTVIAREKPPMAYMKGAPEVVLDRCNSLWEDGEAKPLDEESRQAILNMNKKFADSAFRVLACARKEMPVAERNEDEIESGMVFLGLQAMIDPPRAEVKEAVQDCRNAGIRVIMVTGDNPATAKAIGTQIGFSPEGAMTGTELERVSEQDLRKIVEKAEIFARVSPHHKVMLLKALQENGRRVAMTGDGVNDAPALRHADVGVAMGQRGTDVAKEASDMVLQDDNFVTLRNAIAEGRGIFDNIRKFVNFLLSANAGEILVVFLAYWRARRCFRRFSGARARP</sequence>
<evidence type="ECO:0000256" key="3">
    <source>
        <dbReference type="ARBA" id="ARBA00022692"/>
    </source>
</evidence>
<dbReference type="PANTHER" id="PTHR42861">
    <property type="entry name" value="CALCIUM-TRANSPORTING ATPASE"/>
    <property type="match status" value="1"/>
</dbReference>
<dbReference type="Pfam" id="PF08282">
    <property type="entry name" value="Hydrolase_3"/>
    <property type="match status" value="1"/>
</dbReference>
<dbReference type="PROSITE" id="PS00154">
    <property type="entry name" value="ATPASE_E1_E2"/>
    <property type="match status" value="1"/>
</dbReference>
<dbReference type="InterPro" id="IPR023214">
    <property type="entry name" value="HAD_sf"/>
</dbReference>
<dbReference type="InterPro" id="IPR059000">
    <property type="entry name" value="ATPase_P-type_domA"/>
</dbReference>
<evidence type="ECO:0000256" key="4">
    <source>
        <dbReference type="ARBA" id="ARBA00022741"/>
    </source>
</evidence>
<feature type="transmembrane region" description="Helical" evidence="9">
    <location>
        <begin position="58"/>
        <end position="77"/>
    </location>
</feature>
<evidence type="ECO:0000313" key="12">
    <source>
        <dbReference type="Proteomes" id="UP000266313"/>
    </source>
</evidence>
<dbReference type="InterPro" id="IPR036412">
    <property type="entry name" value="HAD-like_sf"/>
</dbReference>
<evidence type="ECO:0000256" key="9">
    <source>
        <dbReference type="SAM" id="Phobius"/>
    </source>
</evidence>
<feature type="domain" description="Cation-transporting P-type ATPase N-terminal" evidence="10">
    <location>
        <begin position="2"/>
        <end position="75"/>
    </location>
</feature>
<keyword evidence="7 9" id="KW-1133">Transmembrane helix</keyword>
<keyword evidence="3 9" id="KW-0812">Transmembrane</keyword>
<evidence type="ECO:0000259" key="10">
    <source>
        <dbReference type="SMART" id="SM00831"/>
    </source>
</evidence>
<dbReference type="Gene3D" id="1.20.1110.10">
    <property type="entry name" value="Calcium-transporting ATPase, transmembrane domain"/>
    <property type="match status" value="1"/>
</dbReference>
<dbReference type="SFLD" id="SFLDF00027">
    <property type="entry name" value="p-type_atpase"/>
    <property type="match status" value="1"/>
</dbReference>
<dbReference type="PRINTS" id="PR00120">
    <property type="entry name" value="HATPASE"/>
</dbReference>
<dbReference type="SUPFAM" id="SSF81665">
    <property type="entry name" value="Calcium ATPase, transmembrane domain M"/>
    <property type="match status" value="1"/>
</dbReference>
<proteinExistence type="inferred from homology"/>
<feature type="transmembrane region" description="Helical" evidence="9">
    <location>
        <begin position="250"/>
        <end position="268"/>
    </location>
</feature>
<evidence type="ECO:0000256" key="1">
    <source>
        <dbReference type="ARBA" id="ARBA00004141"/>
    </source>
</evidence>
<keyword evidence="6" id="KW-1278">Translocase</keyword>
<dbReference type="AlphaFoldDB" id="A0A250KMC2"/>
<evidence type="ECO:0000256" key="8">
    <source>
        <dbReference type="ARBA" id="ARBA00023136"/>
    </source>
</evidence>
<dbReference type="InterPro" id="IPR044492">
    <property type="entry name" value="P_typ_ATPase_HD_dom"/>
</dbReference>
<evidence type="ECO:0000256" key="6">
    <source>
        <dbReference type="ARBA" id="ARBA00022967"/>
    </source>
</evidence>
<dbReference type="Gene3D" id="2.70.150.10">
    <property type="entry name" value="Calcium-transporting ATPase, cytoplasmic transduction domain A"/>
    <property type="match status" value="1"/>
</dbReference>
<organism evidence="11 12">
    <name type="scientific">Methylocaldum marinum</name>
    <dbReference type="NCBI Taxonomy" id="1432792"/>
    <lineage>
        <taxon>Bacteria</taxon>
        <taxon>Pseudomonadati</taxon>
        <taxon>Pseudomonadota</taxon>
        <taxon>Gammaproteobacteria</taxon>
        <taxon>Methylococcales</taxon>
        <taxon>Methylococcaceae</taxon>
        <taxon>Methylocaldum</taxon>
    </lineage>
</organism>
<dbReference type="SFLD" id="SFLDG00002">
    <property type="entry name" value="C1.7:_P-type_atpase_like"/>
    <property type="match status" value="1"/>
</dbReference>
<dbReference type="EMBL" id="AP017928">
    <property type="protein sequence ID" value="BBA32706.1"/>
    <property type="molecule type" value="Genomic_DNA"/>
</dbReference>
<dbReference type="Gene3D" id="3.40.50.1000">
    <property type="entry name" value="HAD superfamily/HAD-like"/>
    <property type="match status" value="1"/>
</dbReference>
<dbReference type="GO" id="GO:0005524">
    <property type="term" value="F:ATP binding"/>
    <property type="evidence" value="ECO:0007669"/>
    <property type="project" value="UniProtKB-KW"/>
</dbReference>
<dbReference type="KEGG" id="mmai:sS8_0741"/>
<name>A0A250KMC2_9GAMM</name>
<dbReference type="GO" id="GO:0015662">
    <property type="term" value="F:P-type ion transporter activity"/>
    <property type="evidence" value="ECO:0007669"/>
    <property type="project" value="UniProtKB-ARBA"/>
</dbReference>
<dbReference type="Pfam" id="PF00122">
    <property type="entry name" value="E1-E2_ATPase"/>
    <property type="match status" value="1"/>
</dbReference>
<feature type="transmembrane region" description="Helical" evidence="9">
    <location>
        <begin position="83"/>
        <end position="102"/>
    </location>
</feature>
<dbReference type="GO" id="GO:0016887">
    <property type="term" value="F:ATP hydrolysis activity"/>
    <property type="evidence" value="ECO:0007669"/>
    <property type="project" value="InterPro"/>
</dbReference>
<dbReference type="InterPro" id="IPR023298">
    <property type="entry name" value="ATPase_P-typ_TM_dom_sf"/>
</dbReference>
<evidence type="ECO:0000256" key="2">
    <source>
        <dbReference type="ARBA" id="ARBA00005675"/>
    </source>
</evidence>
<feature type="transmembrane region" description="Helical" evidence="9">
    <location>
        <begin position="684"/>
        <end position="704"/>
    </location>
</feature>
<dbReference type="SUPFAM" id="SSF81653">
    <property type="entry name" value="Calcium ATPase, transduction domain A"/>
    <property type="match status" value="1"/>
</dbReference>
<feature type="transmembrane region" description="Helical" evidence="9">
    <location>
        <begin position="274"/>
        <end position="302"/>
    </location>
</feature>
<reference evidence="11 12" key="1">
    <citation type="submission" date="2016-12" db="EMBL/GenBank/DDBJ databases">
        <title>Genome sequencing of Methylocaldum marinum.</title>
        <authorList>
            <person name="Takeuchi M."/>
            <person name="Kamagata Y."/>
            <person name="Hiraoka S."/>
            <person name="Oshima K."/>
            <person name="Hattori M."/>
            <person name="Iwasaki W."/>
        </authorList>
    </citation>
    <scope>NUCLEOTIDE SEQUENCE [LARGE SCALE GENOMIC DNA]</scope>
    <source>
        <strain evidence="11 12">S8</strain>
    </source>
</reference>